<sequence>MKKLLFLGILCISSYSNAQIFVNDIDRVAVVIIDYCVNENGERYDITINQEKSSYKDEAWQKGCLDHFKKSTLLYPMKLTNHCWQSVYYFVNSIYKDYELPEQERAKCKAFHLGNFKYENPAYSETIIKRRKNRQIEKGTSGRQVYSIEWTDDHTYILKTEKLPSKIKHKKNTVISVEIIEVLNEHTYLCKSKRIDIEDSEIIFGLITKL</sequence>
<accession>A0A238YHF5</accession>
<reference evidence="2 3" key="1">
    <citation type="submission" date="2017-06" db="EMBL/GenBank/DDBJ databases">
        <authorList>
            <person name="Kim H.J."/>
            <person name="Triplett B.A."/>
        </authorList>
    </citation>
    <scope>NUCLEOTIDE SEQUENCE [LARGE SCALE GENOMIC DNA]</scope>
    <source>
        <strain evidence="2 3">DSM 25597</strain>
    </source>
</reference>
<keyword evidence="1" id="KW-0732">Signal</keyword>
<dbReference type="Proteomes" id="UP000198379">
    <property type="component" value="Unassembled WGS sequence"/>
</dbReference>
<gene>
    <name evidence="2" type="ORF">SAMN06265376_10239</name>
</gene>
<protein>
    <submittedName>
        <fullName evidence="2">Uncharacterized protein</fullName>
    </submittedName>
</protein>
<feature type="chain" id="PRO_5012873198" evidence="1">
    <location>
        <begin position="19"/>
        <end position="210"/>
    </location>
</feature>
<evidence type="ECO:0000256" key="1">
    <source>
        <dbReference type="SAM" id="SignalP"/>
    </source>
</evidence>
<dbReference type="RefSeq" id="WP_089370827.1">
    <property type="nucleotide sequence ID" value="NZ_BMEP01000001.1"/>
</dbReference>
<feature type="signal peptide" evidence="1">
    <location>
        <begin position="1"/>
        <end position="18"/>
    </location>
</feature>
<dbReference type="EMBL" id="FZNY01000002">
    <property type="protein sequence ID" value="SNR70054.1"/>
    <property type="molecule type" value="Genomic_DNA"/>
</dbReference>
<dbReference type="AlphaFoldDB" id="A0A238YHF5"/>
<keyword evidence="3" id="KW-1185">Reference proteome</keyword>
<evidence type="ECO:0000313" key="2">
    <source>
        <dbReference type="EMBL" id="SNR70054.1"/>
    </source>
</evidence>
<organism evidence="2 3">
    <name type="scientific">Dokdonia pacifica</name>
    <dbReference type="NCBI Taxonomy" id="1627892"/>
    <lineage>
        <taxon>Bacteria</taxon>
        <taxon>Pseudomonadati</taxon>
        <taxon>Bacteroidota</taxon>
        <taxon>Flavobacteriia</taxon>
        <taxon>Flavobacteriales</taxon>
        <taxon>Flavobacteriaceae</taxon>
        <taxon>Dokdonia</taxon>
    </lineage>
</organism>
<name>A0A238YHF5_9FLAO</name>
<proteinExistence type="predicted"/>
<dbReference type="OrthoDB" id="1347825at2"/>
<evidence type="ECO:0000313" key="3">
    <source>
        <dbReference type="Proteomes" id="UP000198379"/>
    </source>
</evidence>